<dbReference type="RefSeq" id="WP_002688968.1">
    <property type="nucleotide sequence ID" value="NZ_UFTJ01000002.1"/>
</dbReference>
<name>A0A376C129_9FLAO</name>
<organism evidence="2 3">
    <name type="scientific">Bergeyella zoohelcum</name>
    <dbReference type="NCBI Taxonomy" id="1015"/>
    <lineage>
        <taxon>Bacteria</taxon>
        <taxon>Pseudomonadati</taxon>
        <taxon>Bacteroidota</taxon>
        <taxon>Flavobacteriia</taxon>
        <taxon>Flavobacteriales</taxon>
        <taxon>Weeksellaceae</taxon>
        <taxon>Bergeyella</taxon>
    </lineage>
</organism>
<proteinExistence type="predicted"/>
<dbReference type="PROSITE" id="PS51257">
    <property type="entry name" value="PROKAR_LIPOPROTEIN"/>
    <property type="match status" value="1"/>
</dbReference>
<evidence type="ECO:0000256" key="1">
    <source>
        <dbReference type="SAM" id="SignalP"/>
    </source>
</evidence>
<protein>
    <submittedName>
        <fullName evidence="2">Uncharacterized protein</fullName>
    </submittedName>
</protein>
<gene>
    <name evidence="2" type="ORF">NCTC11661_01134</name>
</gene>
<sequence length="235" mass="27134">MKIKSLVFVFILLIVSSCNGQNKELTMDKITEEILKLVHTYSETPVYSMQMSKQGCKLIVEMKNNVDLRLSENTGTSTMFPLNFMIAKSGRQTVIIKIYPKDGDAYITKYAHANVAIYNAPNKNSGLDEYKKIAEFTLPQGLEEKKLPYYEHTIEFMAEVPFDYAQELVQAKKLKDIPDIEQRVVNKYEEVRAMCERYDALGYNELKIHQSALVYNTTYTSIEEIKEQEKKINLV</sequence>
<evidence type="ECO:0000313" key="3">
    <source>
        <dbReference type="Proteomes" id="UP000255515"/>
    </source>
</evidence>
<dbReference type="Proteomes" id="UP000255515">
    <property type="component" value="Unassembled WGS sequence"/>
</dbReference>
<dbReference type="AlphaFoldDB" id="A0A376C129"/>
<dbReference type="EMBL" id="UFTJ01000002">
    <property type="protein sequence ID" value="SSZ55736.1"/>
    <property type="molecule type" value="Genomic_DNA"/>
</dbReference>
<feature type="chain" id="PRO_5016605942" evidence="1">
    <location>
        <begin position="21"/>
        <end position="235"/>
    </location>
</feature>
<accession>A0A376C129</accession>
<keyword evidence="1" id="KW-0732">Signal</keyword>
<reference evidence="2 3" key="1">
    <citation type="submission" date="2018-06" db="EMBL/GenBank/DDBJ databases">
        <authorList>
            <consortium name="Pathogen Informatics"/>
            <person name="Doyle S."/>
        </authorList>
    </citation>
    <scope>NUCLEOTIDE SEQUENCE [LARGE SCALE GENOMIC DNA]</scope>
    <source>
        <strain evidence="2 3">NCTC11661</strain>
    </source>
</reference>
<evidence type="ECO:0000313" key="2">
    <source>
        <dbReference type="EMBL" id="SSZ55736.1"/>
    </source>
</evidence>
<feature type="signal peptide" evidence="1">
    <location>
        <begin position="1"/>
        <end position="20"/>
    </location>
</feature>